<evidence type="ECO:0000259" key="8">
    <source>
        <dbReference type="Pfam" id="PF02687"/>
    </source>
</evidence>
<dbReference type="GO" id="GO:0005886">
    <property type="term" value="C:plasma membrane"/>
    <property type="evidence" value="ECO:0007669"/>
    <property type="project" value="UniProtKB-SubCell"/>
</dbReference>
<feature type="transmembrane region" description="Helical" evidence="7">
    <location>
        <begin position="323"/>
        <end position="349"/>
    </location>
</feature>
<comment type="similarity">
    <text evidence="6">Belongs to the ABC-4 integral membrane protein family.</text>
</comment>
<feature type="transmembrane region" description="Helical" evidence="7">
    <location>
        <begin position="369"/>
        <end position="390"/>
    </location>
</feature>
<organism evidence="9 10">
    <name type="scientific">Paraoerskovia marina</name>
    <dbReference type="NCBI Taxonomy" id="545619"/>
    <lineage>
        <taxon>Bacteria</taxon>
        <taxon>Bacillati</taxon>
        <taxon>Actinomycetota</taxon>
        <taxon>Actinomycetes</taxon>
        <taxon>Micrococcales</taxon>
        <taxon>Cellulomonadaceae</taxon>
        <taxon>Paraoerskovia</taxon>
    </lineage>
</organism>
<feature type="transmembrane region" description="Helical" evidence="7">
    <location>
        <begin position="823"/>
        <end position="843"/>
    </location>
</feature>
<gene>
    <name evidence="9" type="ORF">SAMN04489860_2630</name>
</gene>
<evidence type="ECO:0000313" key="9">
    <source>
        <dbReference type="EMBL" id="SDS88884.1"/>
    </source>
</evidence>
<feature type="transmembrane region" description="Helical" evidence="7">
    <location>
        <begin position="729"/>
        <end position="755"/>
    </location>
</feature>
<dbReference type="RefSeq" id="WP_083372781.1">
    <property type="nucleotide sequence ID" value="NZ_LT629776.1"/>
</dbReference>
<name>A0A1H1VVI7_9CELL</name>
<dbReference type="GO" id="GO:0022857">
    <property type="term" value="F:transmembrane transporter activity"/>
    <property type="evidence" value="ECO:0007669"/>
    <property type="project" value="TreeGrafter"/>
</dbReference>
<reference evidence="9 10" key="1">
    <citation type="submission" date="2016-10" db="EMBL/GenBank/DDBJ databases">
        <authorList>
            <person name="de Groot N.N."/>
        </authorList>
    </citation>
    <scope>NUCLEOTIDE SEQUENCE [LARGE SCALE GENOMIC DNA]</scope>
    <source>
        <strain evidence="9 10">DSM 22126</strain>
    </source>
</reference>
<feature type="transmembrane region" description="Helical" evidence="7">
    <location>
        <begin position="410"/>
        <end position="431"/>
    </location>
</feature>
<dbReference type="PANTHER" id="PTHR30572:SF4">
    <property type="entry name" value="ABC TRANSPORTER PERMEASE YTRF"/>
    <property type="match status" value="1"/>
</dbReference>
<feature type="domain" description="ABC3 transporter permease C-terminal" evidence="8">
    <location>
        <begin position="274"/>
        <end position="394"/>
    </location>
</feature>
<evidence type="ECO:0000313" key="10">
    <source>
        <dbReference type="Proteomes" id="UP000185663"/>
    </source>
</evidence>
<evidence type="ECO:0000256" key="4">
    <source>
        <dbReference type="ARBA" id="ARBA00022989"/>
    </source>
</evidence>
<feature type="transmembrane region" description="Helical" evidence="7">
    <location>
        <begin position="12"/>
        <end position="36"/>
    </location>
</feature>
<accession>A0A1H1VVI7</accession>
<comment type="subcellular location">
    <subcellularLocation>
        <location evidence="1">Cell membrane</location>
        <topology evidence="1">Multi-pass membrane protein</topology>
    </subcellularLocation>
</comment>
<sequence length="857" mass="86750">MIRVALRGVRAHLVRFVLSVLAVTLGVAFVVGSFAFRSVLSATFEDIIATTVVADTYVRGSEPLAQAPAAGGGSVTGFGDPREPVPLSVVDDVAAVDGVARASADASGPVVLVGADGTPVVTTGPPSTALPVYDDDPALTLSGGTWPRGPDEIVLEDSAAATAGLTVGDATQVVLGDAPQDVTVVGTFSIEASAAGAILVGIDEETALATFAPDGVVPTISVFAEDGVGEEELTARVAEVLPSGAEAVTGDEARAEASAGVEQILGFVETFLLVFAAISLVVSTFIIANTFSMSVRERMRELALLRALGASPQQVFRSILTQALVVGVLGAGVGIVAGAGLVRLIQVVLAAQGMEFGGTVRLGSDDITVAVAVGVGVSLAAAAVPARRAATIPPVQAMRDEVAPERQTRVLTVVGTLVLVVGAGLLALASALGRSVDGVGVSFLDDLDPRWLLGLGAAGVLLGALLVSPALARPVLTTLAWPLLPLRPLGRLARGNVTRNPRRTASTAGALMIGMALVSVTGVIAASTQASVRSIVENEVAADYVVDSATLTVPEDAVAAVENVAGVERTDPVRLGGVASDDGDVTLAGVEPGFFSTALDVVVDDGDPDGALDAGEAVVGRIAARERGWAVGDTLTLGREASTQVTVGAVVDSQIVTTDLVLPQSMADDLLPPSQQTVRVVYVTAADGTDLATLRTDLQTAVEPFVVLTVLDSEELASSFADQVTQVLAILYALLALSIVIALLGIVNTLALSIIERTREIGLLRAVGLGRLQLAGVIAIEAVMISLYGTVLGVAVGIAIGAALPGVLADEGLSTLAIPWDQVLGVLGAAVVIGLIASVWPAIRAARLPVLDAVTVD</sequence>
<protein>
    <submittedName>
        <fullName evidence="9">Putative ABC transport system permease protein</fullName>
    </submittedName>
</protein>
<feature type="transmembrane region" description="Helical" evidence="7">
    <location>
        <begin position="271"/>
        <end position="291"/>
    </location>
</feature>
<dbReference type="eggNOG" id="COG3127">
    <property type="taxonomic scope" value="Bacteria"/>
</dbReference>
<feature type="domain" description="ABC3 transporter permease C-terminal" evidence="8">
    <location>
        <begin position="733"/>
        <end position="849"/>
    </location>
</feature>
<dbReference type="InterPro" id="IPR050250">
    <property type="entry name" value="Macrolide_Exporter_MacB"/>
</dbReference>
<dbReference type="EMBL" id="LT629776">
    <property type="protein sequence ID" value="SDS88884.1"/>
    <property type="molecule type" value="Genomic_DNA"/>
</dbReference>
<dbReference type="AlphaFoldDB" id="A0A1H1VVI7"/>
<evidence type="ECO:0000256" key="3">
    <source>
        <dbReference type="ARBA" id="ARBA00022692"/>
    </source>
</evidence>
<dbReference type="InterPro" id="IPR003838">
    <property type="entry name" value="ABC3_permease_C"/>
</dbReference>
<evidence type="ECO:0000256" key="6">
    <source>
        <dbReference type="ARBA" id="ARBA00038076"/>
    </source>
</evidence>
<keyword evidence="10" id="KW-1185">Reference proteome</keyword>
<dbReference type="OrthoDB" id="9780560at2"/>
<feature type="transmembrane region" description="Helical" evidence="7">
    <location>
        <begin position="776"/>
        <end position="803"/>
    </location>
</feature>
<evidence type="ECO:0000256" key="1">
    <source>
        <dbReference type="ARBA" id="ARBA00004651"/>
    </source>
</evidence>
<evidence type="ECO:0000256" key="5">
    <source>
        <dbReference type="ARBA" id="ARBA00023136"/>
    </source>
</evidence>
<dbReference type="STRING" id="545619.SAMN04489860_2630"/>
<feature type="transmembrane region" description="Helical" evidence="7">
    <location>
        <begin position="505"/>
        <end position="526"/>
    </location>
</feature>
<dbReference type="Proteomes" id="UP000185663">
    <property type="component" value="Chromosome I"/>
</dbReference>
<feature type="transmembrane region" description="Helical" evidence="7">
    <location>
        <begin position="451"/>
        <end position="484"/>
    </location>
</feature>
<keyword evidence="2" id="KW-1003">Cell membrane</keyword>
<keyword evidence="3 7" id="KW-0812">Transmembrane</keyword>
<proteinExistence type="inferred from homology"/>
<keyword evidence="4 7" id="KW-1133">Transmembrane helix</keyword>
<evidence type="ECO:0000256" key="7">
    <source>
        <dbReference type="SAM" id="Phobius"/>
    </source>
</evidence>
<dbReference type="Pfam" id="PF02687">
    <property type="entry name" value="FtsX"/>
    <property type="match status" value="2"/>
</dbReference>
<keyword evidence="5 7" id="KW-0472">Membrane</keyword>
<evidence type="ECO:0000256" key="2">
    <source>
        <dbReference type="ARBA" id="ARBA00022475"/>
    </source>
</evidence>
<dbReference type="PANTHER" id="PTHR30572">
    <property type="entry name" value="MEMBRANE COMPONENT OF TRANSPORTER-RELATED"/>
    <property type="match status" value="1"/>
</dbReference>